<dbReference type="PANTHER" id="PTHR10996">
    <property type="entry name" value="2-HYDROXYACID DEHYDROGENASE-RELATED"/>
    <property type="match status" value="1"/>
</dbReference>
<dbReference type="RefSeq" id="WP_006964493.1">
    <property type="nucleotide sequence ID" value="NZ_APJX01000001.1"/>
</dbReference>
<dbReference type="GO" id="GO:0016618">
    <property type="term" value="F:hydroxypyruvate reductase [NAD(P)H] activity"/>
    <property type="evidence" value="ECO:0007669"/>
    <property type="project" value="TreeGrafter"/>
</dbReference>
<dbReference type="GO" id="GO:0005829">
    <property type="term" value="C:cytosol"/>
    <property type="evidence" value="ECO:0007669"/>
    <property type="project" value="TreeGrafter"/>
</dbReference>
<dbReference type="FunFam" id="3.40.50.720:FF:000203">
    <property type="entry name" value="D-3-phosphoglycerate dehydrogenase (SerA)"/>
    <property type="match status" value="1"/>
</dbReference>
<evidence type="ECO:0000259" key="5">
    <source>
        <dbReference type="Pfam" id="PF00389"/>
    </source>
</evidence>
<evidence type="ECO:0000313" key="8">
    <source>
        <dbReference type="Proteomes" id="UP000014216"/>
    </source>
</evidence>
<dbReference type="InterPro" id="IPR050223">
    <property type="entry name" value="D-isomer_2-hydroxyacid_DH"/>
</dbReference>
<evidence type="ECO:0000256" key="3">
    <source>
        <dbReference type="ARBA" id="ARBA00023027"/>
    </source>
</evidence>
<comment type="similarity">
    <text evidence="1 4">Belongs to the D-isomer specific 2-hydroxyacid dehydrogenase family.</text>
</comment>
<dbReference type="PANTHER" id="PTHR10996:SF257">
    <property type="entry name" value="GLYOXYLATE REDUCTASE 1"/>
    <property type="match status" value="1"/>
</dbReference>
<keyword evidence="2 4" id="KW-0560">Oxidoreductase</keyword>
<dbReference type="Pfam" id="PF00389">
    <property type="entry name" value="2-Hacid_dh"/>
    <property type="match status" value="1"/>
</dbReference>
<dbReference type="GO" id="GO:0047964">
    <property type="term" value="F:glyoxylate reductase (NADH) activity"/>
    <property type="evidence" value="ECO:0007669"/>
    <property type="project" value="UniProtKB-EC"/>
</dbReference>
<organism evidence="7 8">
    <name type="scientific">Desulfotignum phosphitoxidans DSM 13687</name>
    <dbReference type="NCBI Taxonomy" id="1286635"/>
    <lineage>
        <taxon>Bacteria</taxon>
        <taxon>Pseudomonadati</taxon>
        <taxon>Thermodesulfobacteriota</taxon>
        <taxon>Desulfobacteria</taxon>
        <taxon>Desulfobacterales</taxon>
        <taxon>Desulfobacteraceae</taxon>
        <taxon>Desulfotignum</taxon>
    </lineage>
</organism>
<dbReference type="Pfam" id="PF02826">
    <property type="entry name" value="2-Hacid_dh_C"/>
    <property type="match status" value="1"/>
</dbReference>
<feature type="domain" description="D-isomer specific 2-hydroxyacid dehydrogenase catalytic" evidence="5">
    <location>
        <begin position="7"/>
        <end position="323"/>
    </location>
</feature>
<evidence type="ECO:0000313" key="7">
    <source>
        <dbReference type="EMBL" id="EMS81721.1"/>
    </source>
</evidence>
<dbReference type="EMBL" id="APJX01000001">
    <property type="protein sequence ID" value="EMS81721.1"/>
    <property type="molecule type" value="Genomic_DNA"/>
</dbReference>
<proteinExistence type="inferred from homology"/>
<name>S0G8B0_9BACT</name>
<keyword evidence="8" id="KW-1185">Reference proteome</keyword>
<evidence type="ECO:0000259" key="6">
    <source>
        <dbReference type="Pfam" id="PF02826"/>
    </source>
</evidence>
<dbReference type="SUPFAM" id="SSF52283">
    <property type="entry name" value="Formate/glycerate dehydrogenase catalytic domain-like"/>
    <property type="match status" value="1"/>
</dbReference>
<dbReference type="EC" id="1.1.1.26" evidence="7"/>
<dbReference type="GO" id="GO:0030267">
    <property type="term" value="F:glyoxylate reductase (NADPH) activity"/>
    <property type="evidence" value="ECO:0007669"/>
    <property type="project" value="TreeGrafter"/>
</dbReference>
<protein>
    <submittedName>
        <fullName evidence="7">Glyoxylate reductase GyaR</fullName>
        <ecNumber evidence="7">1.1.1.26</ecNumber>
    </submittedName>
</protein>
<dbReference type="CDD" id="cd05301">
    <property type="entry name" value="GDH"/>
    <property type="match status" value="1"/>
</dbReference>
<dbReference type="PROSITE" id="PS00065">
    <property type="entry name" value="D_2_HYDROXYACID_DH_1"/>
    <property type="match status" value="1"/>
</dbReference>
<evidence type="ECO:0000256" key="2">
    <source>
        <dbReference type="ARBA" id="ARBA00023002"/>
    </source>
</evidence>
<evidence type="ECO:0000256" key="4">
    <source>
        <dbReference type="RuleBase" id="RU003719"/>
    </source>
</evidence>
<gene>
    <name evidence="7" type="primary">gyaR</name>
    <name evidence="7" type="ORF">Dpo_1c08630</name>
</gene>
<dbReference type="Proteomes" id="UP000014216">
    <property type="component" value="Unassembled WGS sequence"/>
</dbReference>
<dbReference type="OrthoDB" id="9793626at2"/>
<dbReference type="PATRIC" id="fig|1286635.3.peg.907"/>
<keyword evidence="3" id="KW-0520">NAD</keyword>
<dbReference type="InterPro" id="IPR006140">
    <property type="entry name" value="D-isomer_DH_NAD-bd"/>
</dbReference>
<dbReference type="SUPFAM" id="SSF51735">
    <property type="entry name" value="NAD(P)-binding Rossmann-fold domains"/>
    <property type="match status" value="1"/>
</dbReference>
<dbReference type="Gene3D" id="3.40.50.720">
    <property type="entry name" value="NAD(P)-binding Rossmann-like Domain"/>
    <property type="match status" value="2"/>
</dbReference>
<evidence type="ECO:0000256" key="1">
    <source>
        <dbReference type="ARBA" id="ARBA00005854"/>
    </source>
</evidence>
<accession>S0G8B0</accession>
<dbReference type="InterPro" id="IPR006139">
    <property type="entry name" value="D-isomer_2_OHA_DH_cat_dom"/>
</dbReference>
<dbReference type="GO" id="GO:0051287">
    <property type="term" value="F:NAD binding"/>
    <property type="evidence" value="ECO:0007669"/>
    <property type="project" value="InterPro"/>
</dbReference>
<reference evidence="7 8" key="1">
    <citation type="journal article" date="2013" name="Genome Announc.">
        <title>Draft Genome Sequence of Desulfotignum phosphitoxidans DSM 13687 Strain FiPS-3.</title>
        <authorList>
            <person name="Poehlein A."/>
            <person name="Daniel R."/>
            <person name="Simeonova D.D."/>
        </authorList>
    </citation>
    <scope>NUCLEOTIDE SEQUENCE [LARGE SCALE GENOMIC DNA]</scope>
    <source>
        <strain evidence="7 8">DSM 13687</strain>
    </source>
</reference>
<sequence length="328" mass="36492">MIDGQKILITRKYPAAGMDLLKKEPFQLTFWEKDRPMTPAELAAQAKNHDALLCTLTDRIDQPFLARCSHLEIISQFAVGYDNIDIPEATRKKIPVGFTPDAMSEATADIAFGLMIAAARNFFFLHKTILTGEWGYFNPTGHLGFELKGKTLGILGLGRIGVKMAERCKSAYGMTIIYHNRNRNLSAEKPLDARWVSFDQLLKQSDILSVHCALTPETRHIFDAQAFKQMKPSAVFINTARGPIHHEPDLIQALNQKQIWGAGLDVTDPEPMAPDNLLLSMENVCVLPHIGSGTMEARDQMSVLAAENIIAFYKTGRVPHIVNPEVLA</sequence>
<dbReference type="InterPro" id="IPR029752">
    <property type="entry name" value="D-isomer_DH_CS1"/>
</dbReference>
<dbReference type="InterPro" id="IPR036291">
    <property type="entry name" value="NAD(P)-bd_dom_sf"/>
</dbReference>
<comment type="caution">
    <text evidence="7">The sequence shown here is derived from an EMBL/GenBank/DDBJ whole genome shotgun (WGS) entry which is preliminary data.</text>
</comment>
<feature type="domain" description="D-isomer specific 2-hydroxyacid dehydrogenase NAD-binding" evidence="6">
    <location>
        <begin position="112"/>
        <end position="291"/>
    </location>
</feature>
<dbReference type="AlphaFoldDB" id="S0G8B0"/>